<dbReference type="EMBL" id="QMQA01000044">
    <property type="protein sequence ID" value="RLE14441.1"/>
    <property type="molecule type" value="Genomic_DNA"/>
</dbReference>
<dbReference type="CDD" id="cd01310">
    <property type="entry name" value="TatD_DNAse"/>
    <property type="match status" value="1"/>
</dbReference>
<evidence type="ECO:0000256" key="2">
    <source>
        <dbReference type="ARBA" id="ARBA00022801"/>
    </source>
</evidence>
<dbReference type="GO" id="GO:0016788">
    <property type="term" value="F:hydrolase activity, acting on ester bonds"/>
    <property type="evidence" value="ECO:0007669"/>
    <property type="project" value="InterPro"/>
</dbReference>
<feature type="binding site" evidence="3">
    <location>
        <position position="6"/>
    </location>
    <ligand>
        <name>a divalent metal cation</name>
        <dbReference type="ChEBI" id="CHEBI:60240"/>
        <label>1</label>
    </ligand>
</feature>
<dbReference type="Proteomes" id="UP000280417">
    <property type="component" value="Unassembled WGS sequence"/>
</dbReference>
<dbReference type="GO" id="GO:0005829">
    <property type="term" value="C:cytosol"/>
    <property type="evidence" value="ECO:0007669"/>
    <property type="project" value="TreeGrafter"/>
</dbReference>
<dbReference type="PANTHER" id="PTHR46124:SF2">
    <property type="entry name" value="D-AMINOACYL-TRNA DEACYLASE"/>
    <property type="match status" value="1"/>
</dbReference>
<organism evidence="4 5">
    <name type="scientific">Aerophobetes bacterium</name>
    <dbReference type="NCBI Taxonomy" id="2030807"/>
    <lineage>
        <taxon>Bacteria</taxon>
        <taxon>Candidatus Aerophobota</taxon>
    </lineage>
</organism>
<dbReference type="Pfam" id="PF01026">
    <property type="entry name" value="TatD_DNase"/>
    <property type="match status" value="1"/>
</dbReference>
<dbReference type="InterPro" id="IPR001130">
    <property type="entry name" value="TatD-like"/>
</dbReference>
<dbReference type="InterPro" id="IPR032466">
    <property type="entry name" value="Metal_Hydrolase"/>
</dbReference>
<dbReference type="GO" id="GO:0004536">
    <property type="term" value="F:DNA nuclease activity"/>
    <property type="evidence" value="ECO:0007669"/>
    <property type="project" value="InterPro"/>
</dbReference>
<evidence type="ECO:0000313" key="5">
    <source>
        <dbReference type="Proteomes" id="UP000280417"/>
    </source>
</evidence>
<protein>
    <submittedName>
        <fullName evidence="4">Hydrolase TatD</fullName>
    </submittedName>
</protein>
<name>A0A662DJG6_UNCAE</name>
<dbReference type="Gene3D" id="3.20.20.140">
    <property type="entry name" value="Metal-dependent hydrolases"/>
    <property type="match status" value="1"/>
</dbReference>
<dbReference type="PANTHER" id="PTHR46124">
    <property type="entry name" value="D-AMINOACYL-TRNA DEACYLASE"/>
    <property type="match status" value="1"/>
</dbReference>
<feature type="binding site" evidence="3">
    <location>
        <position position="8"/>
    </location>
    <ligand>
        <name>a divalent metal cation</name>
        <dbReference type="ChEBI" id="CHEBI:60240"/>
        <label>1</label>
    </ligand>
</feature>
<feature type="binding site" evidence="3">
    <location>
        <position position="150"/>
    </location>
    <ligand>
        <name>a divalent metal cation</name>
        <dbReference type="ChEBI" id="CHEBI:60240"/>
        <label>2</label>
    </ligand>
</feature>
<dbReference type="FunFam" id="3.20.20.140:FF:000005">
    <property type="entry name" value="TatD family hydrolase"/>
    <property type="match status" value="1"/>
</dbReference>
<reference evidence="4 5" key="1">
    <citation type="submission" date="2018-06" db="EMBL/GenBank/DDBJ databases">
        <title>Extensive metabolic versatility and redundancy in microbially diverse, dynamic hydrothermal sediments.</title>
        <authorList>
            <person name="Dombrowski N."/>
            <person name="Teske A."/>
            <person name="Baker B.J."/>
        </authorList>
    </citation>
    <scope>NUCLEOTIDE SEQUENCE [LARGE SCALE GENOMIC DNA]</scope>
    <source>
        <strain evidence="4">B3_G15</strain>
    </source>
</reference>
<comment type="caution">
    <text evidence="4">The sequence shown here is derived from an EMBL/GenBank/DDBJ whole genome shotgun (WGS) entry which is preliminary data.</text>
</comment>
<gene>
    <name evidence="4" type="ORF">DRJ04_02390</name>
</gene>
<dbReference type="GO" id="GO:0046872">
    <property type="term" value="F:metal ion binding"/>
    <property type="evidence" value="ECO:0007669"/>
    <property type="project" value="UniProtKB-KW"/>
</dbReference>
<dbReference type="PIRSF" id="PIRSF005902">
    <property type="entry name" value="DNase_TatD"/>
    <property type="match status" value="1"/>
</dbReference>
<feature type="binding site" evidence="3">
    <location>
        <position position="127"/>
    </location>
    <ligand>
        <name>a divalent metal cation</name>
        <dbReference type="ChEBI" id="CHEBI:60240"/>
        <label>2</label>
    </ligand>
</feature>
<sequence>MMFDTHAHLADSRFKEDRDQVIKNAVQKGVSGIICVCSDFEELDVFCRLLEEYDFIYGAAGIHPHDASRYRELQPELYRALMQDKIVALGEIGLDYYYENSPRDVQKKAFRSQLVLAKQKNLPVIVHCREAMKDALSILQDEEIHRGVMHCFSGTENDMRICLDMGLYISLAGPVTFPRASKLQTIARLLPMERLLVETDSPYLAPQPVRGRRNEPSFVRYIIEKIASLREIPEGKLSQITSQNARRLFNLL</sequence>
<evidence type="ECO:0000256" key="3">
    <source>
        <dbReference type="PIRSR" id="PIRSR005902-1"/>
    </source>
</evidence>
<feature type="binding site" evidence="3">
    <location>
        <position position="200"/>
    </location>
    <ligand>
        <name>a divalent metal cation</name>
        <dbReference type="ChEBI" id="CHEBI:60240"/>
        <label>1</label>
    </ligand>
</feature>
<proteinExistence type="predicted"/>
<keyword evidence="1 3" id="KW-0479">Metal-binding</keyword>
<feature type="binding site" evidence="3">
    <location>
        <position position="91"/>
    </location>
    <ligand>
        <name>a divalent metal cation</name>
        <dbReference type="ChEBI" id="CHEBI:60240"/>
        <label>1</label>
    </ligand>
</feature>
<dbReference type="InterPro" id="IPR015991">
    <property type="entry name" value="TatD/YcfH-like"/>
</dbReference>
<dbReference type="NCBIfam" id="TIGR00010">
    <property type="entry name" value="YchF/TatD family DNA exonuclease"/>
    <property type="match status" value="1"/>
</dbReference>
<accession>A0A662DJG6</accession>
<dbReference type="SUPFAM" id="SSF51556">
    <property type="entry name" value="Metallo-dependent hydrolases"/>
    <property type="match status" value="1"/>
</dbReference>
<evidence type="ECO:0000256" key="1">
    <source>
        <dbReference type="ARBA" id="ARBA00022723"/>
    </source>
</evidence>
<keyword evidence="2 4" id="KW-0378">Hydrolase</keyword>
<evidence type="ECO:0000313" key="4">
    <source>
        <dbReference type="EMBL" id="RLE14441.1"/>
    </source>
</evidence>
<dbReference type="AlphaFoldDB" id="A0A662DJG6"/>